<feature type="transmembrane region" description="Helical" evidence="12">
    <location>
        <begin position="175"/>
        <end position="195"/>
    </location>
</feature>
<feature type="region of interest" description="Disordered" evidence="11">
    <location>
        <begin position="1"/>
        <end position="35"/>
    </location>
</feature>
<evidence type="ECO:0000313" key="13">
    <source>
        <dbReference type="EMBL" id="QSG06772.1"/>
    </source>
</evidence>
<comment type="subunit">
    <text evidence="9">The complex is composed of two ATP-binding proteins (BtuD), two transmembrane proteins (BtuC) and a solute-binding protein (BtuF).</text>
</comment>
<dbReference type="InterPro" id="IPR037294">
    <property type="entry name" value="ABC_BtuC-like"/>
</dbReference>
<keyword evidence="7 12" id="KW-0472">Membrane</keyword>
<feature type="transmembrane region" description="Helical" evidence="12">
    <location>
        <begin position="249"/>
        <end position="267"/>
    </location>
</feature>
<dbReference type="SUPFAM" id="SSF81345">
    <property type="entry name" value="ABC transporter involved in vitamin B12 uptake, BtuC"/>
    <property type="match status" value="1"/>
</dbReference>
<dbReference type="Proteomes" id="UP000663525">
    <property type="component" value="Chromosome"/>
</dbReference>
<dbReference type="Pfam" id="PF01032">
    <property type="entry name" value="FecCD"/>
    <property type="match status" value="1"/>
</dbReference>
<evidence type="ECO:0000256" key="9">
    <source>
        <dbReference type="ARBA" id="ARBA00064420"/>
    </source>
</evidence>
<keyword evidence="4" id="KW-1003">Cell membrane</keyword>
<dbReference type="GeneID" id="68856002"/>
<dbReference type="GO" id="GO:0033214">
    <property type="term" value="P:siderophore-iron import into cell"/>
    <property type="evidence" value="ECO:0007669"/>
    <property type="project" value="TreeGrafter"/>
</dbReference>
<keyword evidence="6 12" id="KW-1133">Transmembrane helix</keyword>
<feature type="transmembrane region" description="Helical" evidence="12">
    <location>
        <begin position="299"/>
        <end position="323"/>
    </location>
</feature>
<dbReference type="RefSeq" id="WP_229113262.1">
    <property type="nucleotide sequence ID" value="NZ_CP064787.1"/>
</dbReference>
<reference evidence="13" key="1">
    <citation type="submission" date="2020-11" db="EMBL/GenBank/DDBJ databases">
        <title>Carbohydrate-dependent, anaerobic sulfur respiration: A novel catabolism in halophilic archaea.</title>
        <authorList>
            <person name="Sorokin D.Y."/>
            <person name="Messina E."/>
            <person name="Smedile F."/>
            <person name="La Cono V."/>
            <person name="Hallsworth J.E."/>
            <person name="Yakimov M.M."/>
        </authorList>
    </citation>
    <scope>NUCLEOTIDE SEQUENCE</scope>
    <source>
        <strain evidence="13">HSR12-1</strain>
    </source>
</reference>
<dbReference type="AlphaFoldDB" id="A0A897N1E2"/>
<evidence type="ECO:0000256" key="3">
    <source>
        <dbReference type="ARBA" id="ARBA00022448"/>
    </source>
</evidence>
<dbReference type="Gene3D" id="1.10.3470.10">
    <property type="entry name" value="ABC transporter involved in vitamin B12 uptake, BtuC"/>
    <property type="match status" value="1"/>
</dbReference>
<name>A0A897N1E2_9EURY</name>
<comment type="function">
    <text evidence="8">Required for corrinoid utilization. Probably part of the ABC transporter complex BtuCDF involved in cobalamin (vitamin B12) import. Probably involved in the translocation of the substrate across the membrane.</text>
</comment>
<comment type="similarity">
    <text evidence="2">Belongs to the binding-protein-dependent transport system permease family. FecCD subfamily.</text>
</comment>
<evidence type="ECO:0000256" key="8">
    <source>
        <dbReference type="ARBA" id="ARBA00053891"/>
    </source>
</evidence>
<feature type="transmembrane region" description="Helical" evidence="12">
    <location>
        <begin position="142"/>
        <end position="163"/>
    </location>
</feature>
<accession>A0A897N1E2</accession>
<comment type="subcellular location">
    <subcellularLocation>
        <location evidence="1">Cell membrane</location>
        <topology evidence="1">Multi-pass membrane protein</topology>
    </subcellularLocation>
</comment>
<evidence type="ECO:0000256" key="6">
    <source>
        <dbReference type="ARBA" id="ARBA00022989"/>
    </source>
</evidence>
<dbReference type="FunFam" id="1.10.3470.10:FF:000001">
    <property type="entry name" value="Vitamin B12 ABC transporter permease BtuC"/>
    <property type="match status" value="1"/>
</dbReference>
<dbReference type="GO" id="GO:0022857">
    <property type="term" value="F:transmembrane transporter activity"/>
    <property type="evidence" value="ECO:0007669"/>
    <property type="project" value="InterPro"/>
</dbReference>
<keyword evidence="3" id="KW-0813">Transport</keyword>
<sequence>MAGSDESVQASEGTTRQAEGSTQLDGPARSSEGAVRQVEGAAQRYLSRVGRRRQFLVGSGVALAIASLAAVALGPTTIAPGDVVRIVLAGPNVGTVDATIVWNIRLPRVVGAIVIGVGLSLAGAVMQSVLNNPLGSPYTLGLSHAAMFGAAVAIVGLDGGAMAAESLGLGAFDPYVVTASAFLASMASAGIILALAKYRGASPETMILTGIAVGSLCTAATTAIQYFASQSDLASIVFWSFGDVSRMSWHTVGIMTVVVGFGLGYTLRHSWTYNALDAGDETARSVGVNVDAARNRGMVLASLITALAVAFVGIVGFVGLVVPHLVRKVIGNDKAFLLPASATVGALLLVVSDTAARTALAPTVLPVGIVTSFVGAPFFIYLVVRGKEYWSQ</sequence>
<evidence type="ECO:0000256" key="1">
    <source>
        <dbReference type="ARBA" id="ARBA00004651"/>
    </source>
</evidence>
<dbReference type="PANTHER" id="PTHR30472">
    <property type="entry name" value="FERRIC ENTEROBACTIN TRANSPORT SYSTEM PERMEASE PROTEIN"/>
    <property type="match status" value="1"/>
</dbReference>
<dbReference type="GO" id="GO:0005886">
    <property type="term" value="C:plasma membrane"/>
    <property type="evidence" value="ECO:0007669"/>
    <property type="project" value="UniProtKB-SubCell"/>
</dbReference>
<evidence type="ECO:0000256" key="11">
    <source>
        <dbReference type="SAM" id="MobiDB-lite"/>
    </source>
</evidence>
<keyword evidence="5 12" id="KW-0812">Transmembrane</keyword>
<evidence type="ECO:0000313" key="14">
    <source>
        <dbReference type="Proteomes" id="UP000663525"/>
    </source>
</evidence>
<gene>
    <name evidence="13" type="primary">fepD2</name>
    <name evidence="13" type="ORF">HSR121_2451</name>
</gene>
<feature type="compositionally biased region" description="Polar residues" evidence="11">
    <location>
        <begin position="1"/>
        <end position="24"/>
    </location>
</feature>
<feature type="transmembrane region" description="Helical" evidence="12">
    <location>
        <begin position="364"/>
        <end position="384"/>
    </location>
</feature>
<dbReference type="PANTHER" id="PTHR30472:SF25">
    <property type="entry name" value="ABC TRANSPORTER PERMEASE PROTEIN MJ0876-RELATED"/>
    <property type="match status" value="1"/>
</dbReference>
<dbReference type="CDD" id="cd06550">
    <property type="entry name" value="TM_ABC_iron-siderophores_like"/>
    <property type="match status" value="1"/>
</dbReference>
<evidence type="ECO:0000256" key="12">
    <source>
        <dbReference type="SAM" id="Phobius"/>
    </source>
</evidence>
<evidence type="ECO:0000256" key="7">
    <source>
        <dbReference type="ARBA" id="ARBA00023136"/>
    </source>
</evidence>
<dbReference type="EMBL" id="CP064787">
    <property type="protein sequence ID" value="QSG06772.1"/>
    <property type="molecule type" value="Genomic_DNA"/>
</dbReference>
<feature type="transmembrane region" description="Helical" evidence="12">
    <location>
        <begin position="335"/>
        <end position="352"/>
    </location>
</feature>
<feature type="transmembrane region" description="Helical" evidence="12">
    <location>
        <begin position="207"/>
        <end position="228"/>
    </location>
</feature>
<evidence type="ECO:0000256" key="4">
    <source>
        <dbReference type="ARBA" id="ARBA00022475"/>
    </source>
</evidence>
<proteinExistence type="inferred from homology"/>
<feature type="transmembrane region" description="Helical" evidence="12">
    <location>
        <begin position="55"/>
        <end position="77"/>
    </location>
</feature>
<dbReference type="InterPro" id="IPR000522">
    <property type="entry name" value="ABC_transptr_permease_BtuC"/>
</dbReference>
<evidence type="ECO:0000256" key="2">
    <source>
        <dbReference type="ARBA" id="ARBA00007935"/>
    </source>
</evidence>
<evidence type="ECO:0000256" key="5">
    <source>
        <dbReference type="ARBA" id="ARBA00022692"/>
    </source>
</evidence>
<feature type="transmembrane region" description="Helical" evidence="12">
    <location>
        <begin position="109"/>
        <end position="130"/>
    </location>
</feature>
<protein>
    <recommendedName>
        <fullName evidence="10">Cobalamin import system permease protein BtuC</fullName>
    </recommendedName>
</protein>
<organism evidence="13 14">
    <name type="scientific">Halapricum desulfuricans</name>
    <dbReference type="NCBI Taxonomy" id="2841257"/>
    <lineage>
        <taxon>Archaea</taxon>
        <taxon>Methanobacteriati</taxon>
        <taxon>Methanobacteriota</taxon>
        <taxon>Stenosarchaea group</taxon>
        <taxon>Halobacteria</taxon>
        <taxon>Halobacteriales</taxon>
        <taxon>Haloarculaceae</taxon>
        <taxon>Halapricum</taxon>
    </lineage>
</organism>
<evidence type="ECO:0000256" key="10">
    <source>
        <dbReference type="ARBA" id="ARBA00071366"/>
    </source>
</evidence>